<comment type="caution">
    <text evidence="4">The sequence shown here is derived from an EMBL/GenBank/DDBJ whole genome shotgun (WGS) entry which is preliminary data.</text>
</comment>
<evidence type="ECO:0000256" key="2">
    <source>
        <dbReference type="PROSITE-ProRule" id="PRU00110"/>
    </source>
</evidence>
<proteinExistence type="predicted"/>
<feature type="modified residue" description="Phosphohistidine" evidence="2">
    <location>
        <position position="81"/>
    </location>
</feature>
<dbReference type="AlphaFoldDB" id="A0A846N2K3"/>
<gene>
    <name evidence="4" type="ORF">FHS83_003057</name>
</gene>
<evidence type="ECO:0000259" key="3">
    <source>
        <dbReference type="PROSITE" id="PS50894"/>
    </source>
</evidence>
<dbReference type="Pfam" id="PF01627">
    <property type="entry name" value="Hpt"/>
    <property type="match status" value="1"/>
</dbReference>
<evidence type="ECO:0000256" key="1">
    <source>
        <dbReference type="ARBA" id="ARBA00023012"/>
    </source>
</evidence>
<dbReference type="InterPro" id="IPR008207">
    <property type="entry name" value="Sig_transdc_His_kin_Hpt_dom"/>
</dbReference>
<reference evidence="4 5" key="1">
    <citation type="submission" date="2020-03" db="EMBL/GenBank/DDBJ databases">
        <title>Genomic Encyclopedia of Type Strains, Phase IV (KMG-IV): sequencing the most valuable type-strain genomes for metagenomic binning, comparative biology and taxonomic classification.</title>
        <authorList>
            <person name="Goeker M."/>
        </authorList>
    </citation>
    <scope>NUCLEOTIDE SEQUENCE [LARGE SCALE GENOMIC DNA]</scope>
    <source>
        <strain evidence="4 5">DSM 19867</strain>
    </source>
</reference>
<dbReference type="InterPro" id="IPR036641">
    <property type="entry name" value="HPT_dom_sf"/>
</dbReference>
<dbReference type="RefSeq" id="WP_167083800.1">
    <property type="nucleotide sequence ID" value="NZ_BAAADC010000001.1"/>
</dbReference>
<sequence>MNKPPKKAQIFMPPNTLRAKVGGGGYIDSDILARAEKAVDGLKAEFSDWLAADISALSAATVAFTAKPSPETADALFRTAHDLRGQATTFEYPLIARIAASLAKLMEGLGKTKTEVPPALISAHLDAIQVIYRDKVKDISNYVALALTEELERRVLKTLERARP</sequence>
<name>A0A846N2K3_9PROT</name>
<evidence type="ECO:0000313" key="4">
    <source>
        <dbReference type="EMBL" id="NIK89739.1"/>
    </source>
</evidence>
<keyword evidence="4" id="KW-0808">Transferase</keyword>
<dbReference type="Proteomes" id="UP000570514">
    <property type="component" value="Unassembled WGS sequence"/>
</dbReference>
<dbReference type="GO" id="GO:0000160">
    <property type="term" value="P:phosphorelay signal transduction system"/>
    <property type="evidence" value="ECO:0007669"/>
    <property type="project" value="UniProtKB-KW"/>
</dbReference>
<dbReference type="Gene3D" id="1.20.120.160">
    <property type="entry name" value="HPT domain"/>
    <property type="match status" value="1"/>
</dbReference>
<protein>
    <submittedName>
        <fullName evidence="4">Chemotaxis protein histidine kinase CheA</fullName>
    </submittedName>
</protein>
<keyword evidence="5" id="KW-1185">Reference proteome</keyword>
<keyword evidence="2" id="KW-0597">Phosphoprotein</keyword>
<organism evidence="4 5">
    <name type="scientific">Rhizomicrobium palustre</name>
    <dbReference type="NCBI Taxonomy" id="189966"/>
    <lineage>
        <taxon>Bacteria</taxon>
        <taxon>Pseudomonadati</taxon>
        <taxon>Pseudomonadota</taxon>
        <taxon>Alphaproteobacteria</taxon>
        <taxon>Micropepsales</taxon>
        <taxon>Micropepsaceae</taxon>
        <taxon>Rhizomicrobium</taxon>
    </lineage>
</organism>
<dbReference type="SUPFAM" id="SSF47226">
    <property type="entry name" value="Histidine-containing phosphotransfer domain, HPT domain"/>
    <property type="match status" value="1"/>
</dbReference>
<keyword evidence="4" id="KW-0418">Kinase</keyword>
<dbReference type="EMBL" id="JAASRM010000001">
    <property type="protein sequence ID" value="NIK89739.1"/>
    <property type="molecule type" value="Genomic_DNA"/>
</dbReference>
<keyword evidence="1" id="KW-0902">Two-component regulatory system</keyword>
<accession>A0A846N2K3</accession>
<dbReference type="GO" id="GO:0004672">
    <property type="term" value="F:protein kinase activity"/>
    <property type="evidence" value="ECO:0007669"/>
    <property type="project" value="UniProtKB-ARBA"/>
</dbReference>
<dbReference type="PROSITE" id="PS50894">
    <property type="entry name" value="HPT"/>
    <property type="match status" value="1"/>
</dbReference>
<feature type="domain" description="HPt" evidence="3">
    <location>
        <begin position="35"/>
        <end position="142"/>
    </location>
</feature>
<evidence type="ECO:0000313" key="5">
    <source>
        <dbReference type="Proteomes" id="UP000570514"/>
    </source>
</evidence>